<reference evidence="2" key="1">
    <citation type="submission" date="2022-10" db="EMBL/GenBank/DDBJ databases">
        <authorList>
            <person name="Chen Y."/>
            <person name="Dougan E. K."/>
            <person name="Chan C."/>
            <person name="Rhodes N."/>
            <person name="Thang M."/>
        </authorList>
    </citation>
    <scope>NUCLEOTIDE SEQUENCE</scope>
</reference>
<evidence type="ECO:0000313" key="4">
    <source>
        <dbReference type="Proteomes" id="UP001152797"/>
    </source>
</evidence>
<keyword evidence="3" id="KW-0808">Transferase</keyword>
<evidence type="ECO:0000313" key="3">
    <source>
        <dbReference type="EMBL" id="CAL4768537.1"/>
    </source>
</evidence>
<proteinExistence type="predicted"/>
<evidence type="ECO:0000256" key="1">
    <source>
        <dbReference type="SAM" id="MobiDB-lite"/>
    </source>
</evidence>
<dbReference type="GO" id="GO:0008168">
    <property type="term" value="F:methyltransferase activity"/>
    <property type="evidence" value="ECO:0007669"/>
    <property type="project" value="UniProtKB-KW"/>
</dbReference>
<comment type="caution">
    <text evidence="2">The sequence shown here is derived from an EMBL/GenBank/DDBJ whole genome shotgun (WGS) entry which is preliminary data.</text>
</comment>
<dbReference type="GO" id="GO:0032259">
    <property type="term" value="P:methylation"/>
    <property type="evidence" value="ECO:0007669"/>
    <property type="project" value="UniProtKB-KW"/>
</dbReference>
<feature type="region of interest" description="Disordered" evidence="1">
    <location>
        <begin position="149"/>
        <end position="172"/>
    </location>
</feature>
<dbReference type="OrthoDB" id="418918at2759"/>
<dbReference type="EMBL" id="CAMXCT020000618">
    <property type="protein sequence ID" value="CAL1134600.1"/>
    <property type="molecule type" value="Genomic_DNA"/>
</dbReference>
<gene>
    <name evidence="2" type="ORF">C1SCF055_LOCUS9037</name>
</gene>
<evidence type="ECO:0000313" key="2">
    <source>
        <dbReference type="EMBL" id="CAI3981225.1"/>
    </source>
</evidence>
<keyword evidence="4" id="KW-1185">Reference proteome</keyword>
<accession>A0A9P1BXA6</accession>
<name>A0A9P1BXA6_9DINO</name>
<dbReference type="EMBL" id="CAMXCT010000618">
    <property type="protein sequence ID" value="CAI3981225.1"/>
    <property type="molecule type" value="Genomic_DNA"/>
</dbReference>
<protein>
    <submittedName>
        <fullName evidence="3">RNA methyltransferase CT0009</fullName>
    </submittedName>
</protein>
<dbReference type="EMBL" id="CAMXCT030000618">
    <property type="protein sequence ID" value="CAL4768537.1"/>
    <property type="molecule type" value="Genomic_DNA"/>
</dbReference>
<sequence length="497" mass="54239">MFSRVGDRLLRVRFKRRGQLGPLVVGLPPNGCGGHSLPPNTSSGGTWQCQQLLHNILETKSIEIASAQGELRILTPEFAKFCHLKVALSRHLDCDPRSIHLVRNGGGTYSAFRDDEFVDNTRQLTIVGVDFDNAASGLVKVSEEDMVEDSFGRVKPRPGRQKMVEDDEPPPLVPGSGFGTFGGLGGIRGFSTLGSLGSRGLIAHKAQAAASSDEELDEDPTITYEEVTSLQTELRDQFAEDKFQARLEEIEKKADGPGELARRRQELMLEVQSVVLPKYGFEGSRAGVYKMMAAMGPYVEQPEFTELAEEINSLLGLRSPPETWRGLSRACARASKEQAPNGLDGGHDGAGGYPNGAGMNGKETFDNVKGIAQPGVWPSDKKPPFKLSIAGSWNGFVPDEMEWEDGLFVFPMEVGDDGWDCFQLLQNGSWDKVIYPSMEEAGANDKYSICGPDSGGHDRSWQIGKVESEEASPGSHFVVCVSLDDKGKVNRVSWEKL</sequence>
<organism evidence="2">
    <name type="scientific">Cladocopium goreaui</name>
    <dbReference type="NCBI Taxonomy" id="2562237"/>
    <lineage>
        <taxon>Eukaryota</taxon>
        <taxon>Sar</taxon>
        <taxon>Alveolata</taxon>
        <taxon>Dinophyceae</taxon>
        <taxon>Suessiales</taxon>
        <taxon>Symbiodiniaceae</taxon>
        <taxon>Cladocopium</taxon>
    </lineage>
</organism>
<dbReference type="AlphaFoldDB" id="A0A9P1BXA6"/>
<dbReference type="Proteomes" id="UP001152797">
    <property type="component" value="Unassembled WGS sequence"/>
</dbReference>
<keyword evidence="3" id="KW-0489">Methyltransferase</keyword>
<reference evidence="3 4" key="2">
    <citation type="submission" date="2024-05" db="EMBL/GenBank/DDBJ databases">
        <authorList>
            <person name="Chen Y."/>
            <person name="Shah S."/>
            <person name="Dougan E. K."/>
            <person name="Thang M."/>
            <person name="Chan C."/>
        </authorList>
    </citation>
    <scope>NUCLEOTIDE SEQUENCE [LARGE SCALE GENOMIC DNA]</scope>
</reference>